<gene>
    <name evidence="1" type="ORF">VB248_10265</name>
</gene>
<reference evidence="1 2" key="1">
    <citation type="submission" date="2023-12" db="EMBL/GenBank/DDBJ databases">
        <title>Novel species of the genus Arcicella isolated from rivers.</title>
        <authorList>
            <person name="Lu H."/>
        </authorList>
    </citation>
    <scope>NUCLEOTIDE SEQUENCE [LARGE SCALE GENOMIC DNA]</scope>
    <source>
        <strain evidence="1 2">KCTC 23307</strain>
    </source>
</reference>
<evidence type="ECO:0000313" key="2">
    <source>
        <dbReference type="Proteomes" id="UP001302949"/>
    </source>
</evidence>
<organism evidence="1 2">
    <name type="scientific">Arcicella rigui</name>
    <dbReference type="NCBI Taxonomy" id="797020"/>
    <lineage>
        <taxon>Bacteria</taxon>
        <taxon>Pseudomonadati</taxon>
        <taxon>Bacteroidota</taxon>
        <taxon>Cytophagia</taxon>
        <taxon>Cytophagales</taxon>
        <taxon>Flectobacillaceae</taxon>
        <taxon>Arcicella</taxon>
    </lineage>
</organism>
<comment type="caution">
    <text evidence="1">The sequence shown here is derived from an EMBL/GenBank/DDBJ whole genome shotgun (WGS) entry which is preliminary data.</text>
</comment>
<dbReference type="RefSeq" id="WP_323296678.1">
    <property type="nucleotide sequence ID" value="NZ_JAYFUM010000010.1"/>
</dbReference>
<sequence>MKTLLIICTLLCLGYNQLNIDTEIVHIKGQTKRDYAKVLYPLLEKFYKEKRLTDDEIIKIIPTSEEEFGEYYSPARRSVSLRRCELQCYIAKMQRILKFVELQNFIKENLFQLGLPLGVMKQTSSGGNPYSKQI</sequence>
<protein>
    <submittedName>
        <fullName evidence="1">Uncharacterized protein</fullName>
    </submittedName>
</protein>
<accession>A0ABU5QAB9</accession>
<keyword evidence="2" id="KW-1185">Reference proteome</keyword>
<name>A0ABU5QAB9_9BACT</name>
<proteinExistence type="predicted"/>
<evidence type="ECO:0000313" key="1">
    <source>
        <dbReference type="EMBL" id="MEA5139522.1"/>
    </source>
</evidence>
<dbReference type="Proteomes" id="UP001302949">
    <property type="component" value="Unassembled WGS sequence"/>
</dbReference>
<dbReference type="EMBL" id="JAYFUM010000010">
    <property type="protein sequence ID" value="MEA5139522.1"/>
    <property type="molecule type" value="Genomic_DNA"/>
</dbReference>